<evidence type="ECO:0000313" key="3">
    <source>
        <dbReference type="Proteomes" id="UP000823904"/>
    </source>
</evidence>
<reference evidence="2" key="2">
    <citation type="submission" date="2021-04" db="EMBL/GenBank/DDBJ databases">
        <authorList>
            <person name="Gilroy R."/>
        </authorList>
    </citation>
    <scope>NUCLEOTIDE SEQUENCE</scope>
    <source>
        <strain evidence="2">ChiSjej3B21-8574</strain>
    </source>
</reference>
<sequence>MKKRQPVSSKLCSGFWKRDWKGVSRFLKAYAGQPVLIFGCIYLECGCGHLHASTYSDLIIRDMEDFSECPVGKEGVIQVLSPMAASYPGHSILTEDQGILLGIDDCPCERKGKYFKITERIPKTEIRGCSDVYG</sequence>
<dbReference type="AlphaFoldDB" id="A0A9D2PGP8"/>
<comment type="caution">
    <text evidence="2">The sequence shown here is derived from an EMBL/GenBank/DDBJ whole genome shotgun (WGS) entry which is preliminary data.</text>
</comment>
<organism evidence="2 3">
    <name type="scientific">Candidatus Anaerostipes avistercoris</name>
    <dbReference type="NCBI Taxonomy" id="2838462"/>
    <lineage>
        <taxon>Bacteria</taxon>
        <taxon>Bacillati</taxon>
        <taxon>Bacillota</taxon>
        <taxon>Clostridia</taxon>
        <taxon>Lachnospirales</taxon>
        <taxon>Lachnospiraceae</taxon>
        <taxon>Anaerostipes</taxon>
    </lineage>
</organism>
<evidence type="ECO:0000259" key="1">
    <source>
        <dbReference type="Pfam" id="PF04443"/>
    </source>
</evidence>
<dbReference type="GO" id="GO:0008218">
    <property type="term" value="P:bioluminescence"/>
    <property type="evidence" value="ECO:0007669"/>
    <property type="project" value="InterPro"/>
</dbReference>
<name>A0A9D2PGP8_9FIRM</name>
<reference evidence="2" key="1">
    <citation type="journal article" date="2021" name="PeerJ">
        <title>Extensive microbial diversity within the chicken gut microbiome revealed by metagenomics and culture.</title>
        <authorList>
            <person name="Gilroy R."/>
            <person name="Ravi A."/>
            <person name="Getino M."/>
            <person name="Pursley I."/>
            <person name="Horton D.L."/>
            <person name="Alikhan N.F."/>
            <person name="Baker D."/>
            <person name="Gharbi K."/>
            <person name="Hall N."/>
            <person name="Watson M."/>
            <person name="Adriaenssens E.M."/>
            <person name="Foster-Nyarko E."/>
            <person name="Jarju S."/>
            <person name="Secka A."/>
            <person name="Antonio M."/>
            <person name="Oren A."/>
            <person name="Chaudhuri R.R."/>
            <person name="La Ragione R."/>
            <person name="Hildebrand F."/>
            <person name="Pallen M.J."/>
        </authorList>
    </citation>
    <scope>NUCLEOTIDE SEQUENCE</scope>
    <source>
        <strain evidence="2">ChiSjej3B21-8574</strain>
    </source>
</reference>
<feature type="domain" description="Acyl-protein synthetase LuxE" evidence="1">
    <location>
        <begin position="43"/>
        <end position="132"/>
    </location>
</feature>
<evidence type="ECO:0000313" key="2">
    <source>
        <dbReference type="EMBL" id="HJC49612.1"/>
    </source>
</evidence>
<protein>
    <recommendedName>
        <fullName evidence="1">Acyl-protein synthetase LuxE domain-containing protein</fullName>
    </recommendedName>
</protein>
<accession>A0A9D2PGP8</accession>
<dbReference type="GO" id="GO:0047474">
    <property type="term" value="F:long-chain fatty acid--protein ligase activity"/>
    <property type="evidence" value="ECO:0007669"/>
    <property type="project" value="InterPro"/>
</dbReference>
<dbReference type="Proteomes" id="UP000823904">
    <property type="component" value="Unassembled WGS sequence"/>
</dbReference>
<dbReference type="Pfam" id="PF04443">
    <property type="entry name" value="LuxE"/>
    <property type="match status" value="1"/>
</dbReference>
<dbReference type="InterPro" id="IPR007534">
    <property type="entry name" value="LuxE"/>
</dbReference>
<gene>
    <name evidence="2" type="ORF">H9754_03370</name>
</gene>
<dbReference type="EMBL" id="DWWD01000017">
    <property type="protein sequence ID" value="HJC49612.1"/>
    <property type="molecule type" value="Genomic_DNA"/>
</dbReference>
<proteinExistence type="predicted"/>